<feature type="transmembrane region" description="Helical" evidence="12">
    <location>
        <begin position="97"/>
        <end position="117"/>
    </location>
</feature>
<keyword evidence="4" id="KW-1003">Cell membrane</keyword>
<evidence type="ECO:0000256" key="5">
    <source>
        <dbReference type="ARBA" id="ARBA00022519"/>
    </source>
</evidence>
<dbReference type="AlphaFoldDB" id="A0A932ENF3"/>
<evidence type="ECO:0000256" key="3">
    <source>
        <dbReference type="ARBA" id="ARBA00005985"/>
    </source>
</evidence>
<evidence type="ECO:0000256" key="12">
    <source>
        <dbReference type="SAM" id="Phobius"/>
    </source>
</evidence>
<keyword evidence="9 12" id="KW-1133">Transmembrane helix</keyword>
<name>A0A932ENF3_9BACT</name>
<evidence type="ECO:0000256" key="4">
    <source>
        <dbReference type="ARBA" id="ARBA00022475"/>
    </source>
</evidence>
<dbReference type="InterPro" id="IPR039653">
    <property type="entry name" value="Prenyltransferase"/>
</dbReference>
<evidence type="ECO:0000256" key="6">
    <source>
        <dbReference type="ARBA" id="ARBA00022679"/>
    </source>
</evidence>
<comment type="cofactor">
    <cofactor evidence="1">
        <name>Mg(2+)</name>
        <dbReference type="ChEBI" id="CHEBI:18420"/>
    </cofactor>
</comment>
<dbReference type="InterPro" id="IPR044878">
    <property type="entry name" value="UbiA_sf"/>
</dbReference>
<evidence type="ECO:0000256" key="7">
    <source>
        <dbReference type="ARBA" id="ARBA00022688"/>
    </source>
</evidence>
<feature type="transmembrane region" description="Helical" evidence="12">
    <location>
        <begin position="32"/>
        <end position="49"/>
    </location>
</feature>
<keyword evidence="7" id="KW-0831">Ubiquinone biosynthesis</keyword>
<dbReference type="GO" id="GO:0006744">
    <property type="term" value="P:ubiquinone biosynthetic process"/>
    <property type="evidence" value="ECO:0007669"/>
    <property type="project" value="UniProtKB-KW"/>
</dbReference>
<dbReference type="PANTHER" id="PTHR11048">
    <property type="entry name" value="PRENYLTRANSFERASES"/>
    <property type="match status" value="1"/>
</dbReference>
<keyword evidence="8 12" id="KW-0812">Transmembrane</keyword>
<comment type="similarity">
    <text evidence="3">Belongs to the UbiA prenyltransferase family.</text>
</comment>
<dbReference type="GO" id="GO:0005886">
    <property type="term" value="C:plasma membrane"/>
    <property type="evidence" value="ECO:0007669"/>
    <property type="project" value="TreeGrafter"/>
</dbReference>
<organism evidence="13 14">
    <name type="scientific">Candidatus Korobacter versatilis</name>
    <dbReference type="NCBI Taxonomy" id="658062"/>
    <lineage>
        <taxon>Bacteria</taxon>
        <taxon>Pseudomonadati</taxon>
        <taxon>Acidobacteriota</taxon>
        <taxon>Terriglobia</taxon>
        <taxon>Terriglobales</taxon>
        <taxon>Candidatus Korobacteraceae</taxon>
        <taxon>Candidatus Korobacter</taxon>
    </lineage>
</organism>
<feature type="transmembrane region" description="Helical" evidence="12">
    <location>
        <begin position="274"/>
        <end position="297"/>
    </location>
</feature>
<evidence type="ECO:0000256" key="1">
    <source>
        <dbReference type="ARBA" id="ARBA00001946"/>
    </source>
</evidence>
<dbReference type="FunFam" id="1.10.357.140:FF:000008">
    <property type="entry name" value="4-hydroxybenzoate octaprenyltransferase"/>
    <property type="match status" value="1"/>
</dbReference>
<protein>
    <recommendedName>
        <fullName evidence="11">4-hydroxybenzoate polyprenyltransferase</fullName>
        <ecNumber evidence="11">2.5.1.39</ecNumber>
    </recommendedName>
</protein>
<dbReference type="Gene3D" id="1.10.357.140">
    <property type="entry name" value="UbiA prenyltransferase"/>
    <property type="match status" value="1"/>
</dbReference>
<dbReference type="Proteomes" id="UP000779809">
    <property type="component" value="Unassembled WGS sequence"/>
</dbReference>
<keyword evidence="10 12" id="KW-0472">Membrane</keyword>
<sequence>MLCLLFCAGQYNLSMLRDLRTTLEMIKWEHSVFALPFALTAAMLAAGGWPRPAQLAWIVVAMVAARSAAMAFNRLADADIDAANPRTATRALPAGHLSKRFALFFVVIAAAVLVLAAAQLNQLALYLSPVALAIVLLYSYTKRFTRWSHLVLGLALGIAPAAAWIAIRGALDPRILVLTAAVTLWVAGFDILYSCQDYDFDCSNDLYSVPRFFGIRNALWMARGLHLAMIGLLVWLALLFHLGTIAAAGIALVALLLAYEHSLVSAHDLSKLNAAFFTANGVVSVVFFVFVAADVLLRR</sequence>
<dbReference type="EC" id="2.5.1.39" evidence="11"/>
<feature type="transmembrane region" description="Helical" evidence="12">
    <location>
        <begin position="55"/>
        <end position="76"/>
    </location>
</feature>
<dbReference type="NCBIfam" id="TIGR01475">
    <property type="entry name" value="ubiA_other"/>
    <property type="match status" value="1"/>
</dbReference>
<proteinExistence type="inferred from homology"/>
<reference evidence="13" key="1">
    <citation type="submission" date="2020-07" db="EMBL/GenBank/DDBJ databases">
        <title>Huge and variable diversity of episymbiotic CPR bacteria and DPANN archaea in groundwater ecosystems.</title>
        <authorList>
            <person name="He C.Y."/>
            <person name="Keren R."/>
            <person name="Whittaker M."/>
            <person name="Farag I.F."/>
            <person name="Doudna J."/>
            <person name="Cate J.H.D."/>
            <person name="Banfield J.F."/>
        </authorList>
    </citation>
    <scope>NUCLEOTIDE SEQUENCE</scope>
    <source>
        <strain evidence="13">NC_groundwater_580_Pr5_B-0.1um_64_19</strain>
    </source>
</reference>
<evidence type="ECO:0000256" key="9">
    <source>
        <dbReference type="ARBA" id="ARBA00022989"/>
    </source>
</evidence>
<feature type="transmembrane region" description="Helical" evidence="12">
    <location>
        <begin position="123"/>
        <end position="140"/>
    </location>
</feature>
<evidence type="ECO:0000256" key="2">
    <source>
        <dbReference type="ARBA" id="ARBA00004141"/>
    </source>
</evidence>
<dbReference type="PANTHER" id="PTHR11048:SF28">
    <property type="entry name" value="4-HYDROXYBENZOATE POLYPRENYLTRANSFERASE, MITOCHONDRIAL"/>
    <property type="match status" value="1"/>
</dbReference>
<evidence type="ECO:0000313" key="14">
    <source>
        <dbReference type="Proteomes" id="UP000779809"/>
    </source>
</evidence>
<feature type="transmembrane region" description="Helical" evidence="12">
    <location>
        <begin position="173"/>
        <end position="193"/>
    </location>
</feature>
<gene>
    <name evidence="13" type="ORF">HYX28_00845</name>
</gene>
<dbReference type="InterPro" id="IPR000537">
    <property type="entry name" value="UbiA_prenyltransferase"/>
</dbReference>
<dbReference type="FunFam" id="1.20.120.1780:FF:000001">
    <property type="entry name" value="4-hydroxybenzoate octaprenyltransferase"/>
    <property type="match status" value="1"/>
</dbReference>
<dbReference type="GO" id="GO:0008412">
    <property type="term" value="F:4-hydroxybenzoate polyprenyltransferase activity"/>
    <property type="evidence" value="ECO:0007669"/>
    <property type="project" value="UniProtKB-EC"/>
</dbReference>
<comment type="subcellular location">
    <subcellularLocation>
        <location evidence="2">Membrane</location>
        <topology evidence="2">Multi-pass membrane protein</topology>
    </subcellularLocation>
</comment>
<dbReference type="EMBL" id="JACPNR010000004">
    <property type="protein sequence ID" value="MBI2677307.1"/>
    <property type="molecule type" value="Genomic_DNA"/>
</dbReference>
<evidence type="ECO:0000256" key="11">
    <source>
        <dbReference type="ARBA" id="ARBA00034524"/>
    </source>
</evidence>
<comment type="caution">
    <text evidence="13">The sequence shown here is derived from an EMBL/GenBank/DDBJ whole genome shotgun (WGS) entry which is preliminary data.</text>
</comment>
<dbReference type="Gene3D" id="1.20.120.1780">
    <property type="entry name" value="UbiA prenyltransferase"/>
    <property type="match status" value="1"/>
</dbReference>
<dbReference type="InterPro" id="IPR006371">
    <property type="entry name" value="Polyprenyltransferase_UbiA-li"/>
</dbReference>
<feature type="transmembrane region" description="Helical" evidence="12">
    <location>
        <begin position="226"/>
        <end position="259"/>
    </location>
</feature>
<keyword evidence="6" id="KW-0808">Transferase</keyword>
<dbReference type="Pfam" id="PF01040">
    <property type="entry name" value="UbiA"/>
    <property type="match status" value="1"/>
</dbReference>
<evidence type="ECO:0000256" key="8">
    <source>
        <dbReference type="ARBA" id="ARBA00022692"/>
    </source>
</evidence>
<keyword evidence="5" id="KW-0997">Cell inner membrane</keyword>
<dbReference type="CDD" id="cd13959">
    <property type="entry name" value="PT_UbiA_COQ2"/>
    <property type="match status" value="1"/>
</dbReference>
<accession>A0A932ENF3</accession>
<evidence type="ECO:0000313" key="13">
    <source>
        <dbReference type="EMBL" id="MBI2677307.1"/>
    </source>
</evidence>
<evidence type="ECO:0000256" key="10">
    <source>
        <dbReference type="ARBA" id="ARBA00023136"/>
    </source>
</evidence>
<feature type="transmembrane region" description="Helical" evidence="12">
    <location>
        <begin position="147"/>
        <end position="167"/>
    </location>
</feature>